<sequence length="762" mass="88216">MHHRNKSKGVKSVQLLTFKDSGKPFYSGYCKIGVNAILQHLNIKPYNKNINELLISLGQNYILKENILFINFLTNVPKCVLIFANRNLAQKVFEVITKNKNEKEINQDAQFLEKFPIIFNKESTDVEIMELLNVICLKIKKGEINERNYIEDGCNKNTESSRKRRHPEQNTGKKLNVCKKSRTWKLNVAKILHKPAYEIVDKNVFGSTTRKLIIFDSKNEKLCYEYFLHCGHFCCAGCRVERKVRRANICNFGKKNEYVELFNTDHFCDPQPYNPKKIPAQAKIVKKPYYEYKKADINGESKKILLIFDSIDRNLCYEYFDRGTDFRCKGCQKLKIMRIAKVYNDGAEDEYIELLNDKHACEPSFISGERFLCRNCLKNDHRVYAKLEKDKDGDEYLRHGPESHICEPQLYTIQCVVTNKAGQRESTAAKDIFRRTQATANDSRAAATSFVPPMSTPLQPANNLRKPRFATPIPQDPQRQQQPRQQGFQSTLQQQQQVQPRPYRLATNGLASLLYQNQPDNVFVPESQRREHWSPIMNTQWINRYRFSELNETQIGPSRSSFSTSYKQAFTYDQSYITSHPALPKLGSTVDPADLDNIHDIFFNEKIDGRKKMERILQLWELDFENERTPINIDNLFAAQICRPIDDEHAEDLAHRLADVGEGNFSTILNKSLFMIFEETIPESGVTRYGVIDGNIRLAAVHNYNENVTSSNLIRYITADYILKQKPSIAQAIAISTMASKVAHEDQLEYNEEQILRNARLF</sequence>
<feature type="region of interest" description="Disordered" evidence="1">
    <location>
        <begin position="439"/>
        <end position="500"/>
    </location>
</feature>
<dbReference type="WBParaSite" id="PSU_v2.g3694.t1">
    <property type="protein sequence ID" value="PSU_v2.g3694.t1"/>
    <property type="gene ID" value="PSU_v2.g3694"/>
</dbReference>
<dbReference type="AlphaFoldDB" id="A0A914YSK8"/>
<feature type="compositionally biased region" description="Low complexity" evidence="1">
    <location>
        <begin position="476"/>
        <end position="499"/>
    </location>
</feature>
<name>A0A914YSK8_9BILA</name>
<organism evidence="2 3">
    <name type="scientific">Panagrolaimus superbus</name>
    <dbReference type="NCBI Taxonomy" id="310955"/>
    <lineage>
        <taxon>Eukaryota</taxon>
        <taxon>Metazoa</taxon>
        <taxon>Ecdysozoa</taxon>
        <taxon>Nematoda</taxon>
        <taxon>Chromadorea</taxon>
        <taxon>Rhabditida</taxon>
        <taxon>Tylenchina</taxon>
        <taxon>Panagrolaimomorpha</taxon>
        <taxon>Panagrolaimoidea</taxon>
        <taxon>Panagrolaimidae</taxon>
        <taxon>Panagrolaimus</taxon>
    </lineage>
</organism>
<dbReference type="Proteomes" id="UP000887577">
    <property type="component" value="Unplaced"/>
</dbReference>
<evidence type="ECO:0000313" key="3">
    <source>
        <dbReference type="WBParaSite" id="PSU_v2.g3694.t1"/>
    </source>
</evidence>
<keyword evidence="2" id="KW-1185">Reference proteome</keyword>
<reference evidence="3" key="1">
    <citation type="submission" date="2022-11" db="UniProtKB">
        <authorList>
            <consortium name="WormBaseParasite"/>
        </authorList>
    </citation>
    <scope>IDENTIFICATION</scope>
</reference>
<protein>
    <submittedName>
        <fullName evidence="3">Uncharacterized protein</fullName>
    </submittedName>
</protein>
<accession>A0A914YSK8</accession>
<evidence type="ECO:0000256" key="1">
    <source>
        <dbReference type="SAM" id="MobiDB-lite"/>
    </source>
</evidence>
<evidence type="ECO:0000313" key="2">
    <source>
        <dbReference type="Proteomes" id="UP000887577"/>
    </source>
</evidence>
<proteinExistence type="predicted"/>